<gene>
    <name evidence="3" type="ORF">H2201_008363</name>
</gene>
<protein>
    <recommendedName>
        <fullName evidence="2">CorA-like transporter domain-containing protein</fullName>
    </recommendedName>
</protein>
<evidence type="ECO:0000313" key="3">
    <source>
        <dbReference type="EMBL" id="KAJ9656960.1"/>
    </source>
</evidence>
<keyword evidence="1" id="KW-1133">Transmembrane helix</keyword>
<keyword evidence="4" id="KW-1185">Reference proteome</keyword>
<evidence type="ECO:0000313" key="4">
    <source>
        <dbReference type="Proteomes" id="UP001172684"/>
    </source>
</evidence>
<reference evidence="3" key="1">
    <citation type="submission" date="2022-10" db="EMBL/GenBank/DDBJ databases">
        <title>Culturing micro-colonial fungi from biological soil crusts in the Mojave desert and describing Neophaeococcomyces mojavensis, and introducing the new genera and species Taxawa tesnikishii.</title>
        <authorList>
            <person name="Kurbessoian T."/>
            <person name="Stajich J.E."/>
        </authorList>
    </citation>
    <scope>NUCLEOTIDE SEQUENCE</scope>
    <source>
        <strain evidence="3">TK_1</strain>
    </source>
</reference>
<keyword evidence="1" id="KW-0812">Transmembrane</keyword>
<keyword evidence="1" id="KW-0472">Membrane</keyword>
<proteinExistence type="predicted"/>
<evidence type="ECO:0000259" key="2">
    <source>
        <dbReference type="Pfam" id="PF26616"/>
    </source>
</evidence>
<accession>A0ABQ9NJ98</accession>
<dbReference type="EMBL" id="JAPDRL010000112">
    <property type="protein sequence ID" value="KAJ9656960.1"/>
    <property type="molecule type" value="Genomic_DNA"/>
</dbReference>
<dbReference type="Proteomes" id="UP001172684">
    <property type="component" value="Unassembled WGS sequence"/>
</dbReference>
<feature type="transmembrane region" description="Helical" evidence="1">
    <location>
        <begin position="327"/>
        <end position="350"/>
    </location>
</feature>
<dbReference type="InterPro" id="IPR058257">
    <property type="entry name" value="CorA-like_dom"/>
</dbReference>
<organism evidence="3 4">
    <name type="scientific">Coniosporium apollinis</name>
    <dbReference type="NCBI Taxonomy" id="61459"/>
    <lineage>
        <taxon>Eukaryota</taxon>
        <taxon>Fungi</taxon>
        <taxon>Dikarya</taxon>
        <taxon>Ascomycota</taxon>
        <taxon>Pezizomycotina</taxon>
        <taxon>Dothideomycetes</taxon>
        <taxon>Dothideomycetes incertae sedis</taxon>
        <taxon>Coniosporium</taxon>
    </lineage>
</organism>
<evidence type="ECO:0000256" key="1">
    <source>
        <dbReference type="SAM" id="Phobius"/>
    </source>
</evidence>
<feature type="domain" description="CorA-like transporter" evidence="2">
    <location>
        <begin position="92"/>
        <end position="196"/>
    </location>
</feature>
<comment type="caution">
    <text evidence="3">The sequence shown here is derived from an EMBL/GenBank/DDBJ whole genome shotgun (WGS) entry which is preliminary data.</text>
</comment>
<dbReference type="Pfam" id="PF26616">
    <property type="entry name" value="CorA-like"/>
    <property type="match status" value="1"/>
</dbReference>
<name>A0ABQ9NJ98_9PEZI</name>
<dbReference type="Gene3D" id="1.20.58.340">
    <property type="entry name" value="Magnesium transport protein CorA, transmembrane region"/>
    <property type="match status" value="1"/>
</dbReference>
<feature type="transmembrane region" description="Helical" evidence="1">
    <location>
        <begin position="370"/>
        <end position="389"/>
    </location>
</feature>
<sequence>MPASLQLPADFVQSYSDFENYPCNLIYRSSFPDVLREYKSRLYDAASTLLTDPTKPSHYPRKRNEPVVKVPFRDWNADQGKFDKQNILHKPNLDGVAELKRRTWSIRQAAFHHQFDVEEGTTLWISTKGGLDDLKERVESLTGPNGRLEDRSFGTTAECFRSSLAVHLMYCHWSTEGWRWYIEFLEDAIETETRKAVIEPNNPARPYSPRDLQTVQAYEDKTNEAIMILEANLDVMTSLRGFYEALLKNKAFPLTTETACFDGVNMFAAQINNMIHDFKMHIARAKLLIRISADRKSLILQHLQSQATQKMEDLTSMSHKEAIVMRIITIVTLIYLPATFVSTFFSTDIIKYENPNGGSASFSKSALERWLQVTLPLTALTLFIGWIGFKRAYAKRKSERLPSYTGEVKTL</sequence>